<dbReference type="SMART" id="SM00382">
    <property type="entry name" value="AAA"/>
    <property type="match status" value="1"/>
</dbReference>
<dbReference type="PANTHER" id="PTHR42734">
    <property type="entry name" value="METAL TRANSPORT SYSTEM ATP-BINDING PROTEIN TM_0124-RELATED"/>
    <property type="match status" value="1"/>
</dbReference>
<evidence type="ECO:0000256" key="2">
    <source>
        <dbReference type="ARBA" id="ARBA00022448"/>
    </source>
</evidence>
<dbReference type="InterPro" id="IPR003593">
    <property type="entry name" value="AAA+_ATPase"/>
</dbReference>
<dbReference type="SUPFAM" id="SSF52540">
    <property type="entry name" value="P-loop containing nucleoside triphosphate hydrolases"/>
    <property type="match status" value="1"/>
</dbReference>
<dbReference type="PANTHER" id="PTHR42734:SF17">
    <property type="entry name" value="METAL TRANSPORT SYSTEM ATP-BINDING PROTEIN TM_0124-RELATED"/>
    <property type="match status" value="1"/>
</dbReference>
<comment type="similarity">
    <text evidence="1">Belongs to the ABC transporter superfamily.</text>
</comment>
<dbReference type="PROSITE" id="PS50893">
    <property type="entry name" value="ABC_TRANSPORTER_2"/>
    <property type="match status" value="1"/>
</dbReference>
<dbReference type="GO" id="GO:0005524">
    <property type="term" value="F:ATP binding"/>
    <property type="evidence" value="ECO:0007669"/>
    <property type="project" value="UniProtKB-KW"/>
</dbReference>
<dbReference type="CDD" id="cd03235">
    <property type="entry name" value="ABC_Metallic_Cations"/>
    <property type="match status" value="1"/>
</dbReference>
<dbReference type="InterPro" id="IPR017871">
    <property type="entry name" value="ABC_transporter-like_CS"/>
</dbReference>
<evidence type="ECO:0000313" key="6">
    <source>
        <dbReference type="EMBL" id="MFC7392038.1"/>
    </source>
</evidence>
<organism evidence="6 7">
    <name type="scientific">Scopulibacillus cellulosilyticus</name>
    <dbReference type="NCBI Taxonomy" id="2665665"/>
    <lineage>
        <taxon>Bacteria</taxon>
        <taxon>Bacillati</taxon>
        <taxon>Bacillota</taxon>
        <taxon>Bacilli</taxon>
        <taxon>Bacillales</taxon>
        <taxon>Sporolactobacillaceae</taxon>
        <taxon>Scopulibacillus</taxon>
    </lineage>
</organism>
<reference evidence="7" key="1">
    <citation type="journal article" date="2019" name="Int. J. Syst. Evol. Microbiol.">
        <title>The Global Catalogue of Microorganisms (GCM) 10K type strain sequencing project: providing services to taxonomists for standard genome sequencing and annotation.</title>
        <authorList>
            <consortium name="The Broad Institute Genomics Platform"/>
            <consortium name="The Broad Institute Genome Sequencing Center for Infectious Disease"/>
            <person name="Wu L."/>
            <person name="Ma J."/>
        </authorList>
    </citation>
    <scope>NUCLEOTIDE SEQUENCE [LARGE SCALE GENOMIC DNA]</scope>
    <source>
        <strain evidence="7">CGMCC 1.16305</strain>
    </source>
</reference>
<gene>
    <name evidence="6" type="ORF">ACFQRG_03510</name>
</gene>
<dbReference type="InterPro" id="IPR050153">
    <property type="entry name" value="Metal_Ion_Import_ABC"/>
</dbReference>
<dbReference type="EMBL" id="JBHTCO010000004">
    <property type="protein sequence ID" value="MFC7392038.1"/>
    <property type="molecule type" value="Genomic_DNA"/>
</dbReference>
<protein>
    <submittedName>
        <fullName evidence="6">Metal ABC transporter ATP-binding protein</fullName>
    </submittedName>
</protein>
<dbReference type="InterPro" id="IPR027417">
    <property type="entry name" value="P-loop_NTPase"/>
</dbReference>
<dbReference type="Pfam" id="PF00005">
    <property type="entry name" value="ABC_tran"/>
    <property type="match status" value="1"/>
</dbReference>
<dbReference type="Proteomes" id="UP001596505">
    <property type="component" value="Unassembled WGS sequence"/>
</dbReference>
<accession>A0ABW2PRK7</accession>
<proteinExistence type="inferred from homology"/>
<evidence type="ECO:0000256" key="4">
    <source>
        <dbReference type="ARBA" id="ARBA00022840"/>
    </source>
</evidence>
<dbReference type="PROSITE" id="PS00211">
    <property type="entry name" value="ABC_TRANSPORTER_1"/>
    <property type="match status" value="1"/>
</dbReference>
<evidence type="ECO:0000259" key="5">
    <source>
        <dbReference type="PROSITE" id="PS50893"/>
    </source>
</evidence>
<sequence length="252" mass="28882">MTFETPVLDLENVSFSYDRKPVLENINFKIEPGEFVGLVGPNGSGKTTLIKIILGLLKTNRGEVRLFSQPLSKFRKLSWIGYVSQKSNSFNSGFPATVFEVVSMGLYSQMKFYKWFGKKERQKVWEALEKVGMEDYAKQNIGRLSGGQQQRVFIARALVRNPKLLILDEPTVGVDAKSENAFYELIESMHKEKLAILLVSHDIGAITNKVDKVLCLNKRLYYHGDPKHFEMNRQQILSDAYGQHFELLEHHH</sequence>
<keyword evidence="2" id="KW-0813">Transport</keyword>
<evidence type="ECO:0000256" key="1">
    <source>
        <dbReference type="ARBA" id="ARBA00005417"/>
    </source>
</evidence>
<evidence type="ECO:0000256" key="3">
    <source>
        <dbReference type="ARBA" id="ARBA00022741"/>
    </source>
</evidence>
<dbReference type="Gene3D" id="3.40.50.300">
    <property type="entry name" value="P-loop containing nucleotide triphosphate hydrolases"/>
    <property type="match status" value="1"/>
</dbReference>
<name>A0ABW2PRK7_9BACL</name>
<dbReference type="RefSeq" id="WP_380963652.1">
    <property type="nucleotide sequence ID" value="NZ_JBHTCO010000004.1"/>
</dbReference>
<keyword evidence="4 6" id="KW-0067">ATP-binding</keyword>
<feature type="domain" description="ABC transporter" evidence="5">
    <location>
        <begin position="8"/>
        <end position="243"/>
    </location>
</feature>
<comment type="caution">
    <text evidence="6">The sequence shown here is derived from an EMBL/GenBank/DDBJ whole genome shotgun (WGS) entry which is preliminary data.</text>
</comment>
<evidence type="ECO:0000313" key="7">
    <source>
        <dbReference type="Proteomes" id="UP001596505"/>
    </source>
</evidence>
<keyword evidence="3" id="KW-0547">Nucleotide-binding</keyword>
<dbReference type="InterPro" id="IPR003439">
    <property type="entry name" value="ABC_transporter-like_ATP-bd"/>
</dbReference>
<keyword evidence="7" id="KW-1185">Reference proteome</keyword>